<dbReference type="EMBL" id="SCWB01000014">
    <property type="protein sequence ID" value="TDM07498.1"/>
    <property type="molecule type" value="Genomic_DNA"/>
</dbReference>
<dbReference type="GO" id="GO:0006508">
    <property type="term" value="P:proteolysis"/>
    <property type="evidence" value="ECO:0007669"/>
    <property type="project" value="InterPro"/>
</dbReference>
<name>A0A4R6BTM2_9STAP</name>
<dbReference type="SUPFAM" id="SSF53474">
    <property type="entry name" value="alpha/beta-Hydrolases"/>
    <property type="match status" value="1"/>
</dbReference>
<dbReference type="Proteomes" id="UP000294802">
    <property type="component" value="Unassembled WGS sequence"/>
</dbReference>
<dbReference type="RefSeq" id="WP_133444289.1">
    <property type="nucleotide sequence ID" value="NZ_SCWB01000014.1"/>
</dbReference>
<dbReference type="Pfam" id="PF00326">
    <property type="entry name" value="Peptidase_S9"/>
    <property type="match status" value="1"/>
</dbReference>
<dbReference type="AlphaFoldDB" id="A0A4R6BTM2"/>
<protein>
    <submittedName>
        <fullName evidence="2">S9 family peptidase</fullName>
    </submittedName>
</protein>
<evidence type="ECO:0000259" key="1">
    <source>
        <dbReference type="Pfam" id="PF00326"/>
    </source>
</evidence>
<comment type="caution">
    <text evidence="2">The sequence shown here is derived from an EMBL/GenBank/DDBJ whole genome shotgun (WGS) entry which is preliminary data.</text>
</comment>
<keyword evidence="3" id="KW-1185">Reference proteome</keyword>
<dbReference type="GO" id="GO:0008236">
    <property type="term" value="F:serine-type peptidase activity"/>
    <property type="evidence" value="ECO:0007669"/>
    <property type="project" value="InterPro"/>
</dbReference>
<organism evidence="2 3">
    <name type="scientific">Macrococcus lamae</name>
    <dbReference type="NCBI Taxonomy" id="198484"/>
    <lineage>
        <taxon>Bacteria</taxon>
        <taxon>Bacillati</taxon>
        <taxon>Bacillota</taxon>
        <taxon>Bacilli</taxon>
        <taxon>Bacillales</taxon>
        <taxon>Staphylococcaceae</taxon>
        <taxon>Macrococcus</taxon>
    </lineage>
</organism>
<accession>A0A4R6BTM2</accession>
<feature type="domain" description="Peptidase S9 prolyl oligopeptidase catalytic" evidence="1">
    <location>
        <begin position="68"/>
        <end position="249"/>
    </location>
</feature>
<gene>
    <name evidence="2" type="ORF">ERX29_08670</name>
</gene>
<dbReference type="OrthoDB" id="9812921at2"/>
<proteinExistence type="predicted"/>
<sequence>MWLDRRLINAWYFDRHLCEVDYYSDEFVVTAMLLEANLPKRIVIYLRGGKGGVGQVRPVRLMQFAGPDTLVAAPYYRGTRIDNGKDEFGGADLEDVRSLVRELEHQYGDLPVHLVGFSRGGIQGLLTYQDIDAASYIIHSGVSDIYLMYEERHDLHGMMRRLIGKPGENDSEYDRRNGYKHVRKDSPPVMIIHGTADKQVGVKHAEILAERLKMLNVPHAIHLYEGEGHVFTPPKEREVLEKIQQWMNDVEAGLI</sequence>
<reference evidence="2 3" key="1">
    <citation type="submission" date="2019-01" db="EMBL/GenBank/DDBJ databases">
        <title>Draft genome sequences of the type strains of six Macrococcus species.</title>
        <authorList>
            <person name="Mazhar S."/>
            <person name="Altermann E."/>
            <person name="Hill C."/>
            <person name="Mcauliffe O."/>
        </authorList>
    </citation>
    <scope>NUCLEOTIDE SEQUENCE [LARGE SCALE GENOMIC DNA]</scope>
    <source>
        <strain evidence="2 3">CCM4815</strain>
    </source>
</reference>
<dbReference type="InterPro" id="IPR029058">
    <property type="entry name" value="AB_hydrolase_fold"/>
</dbReference>
<evidence type="ECO:0000313" key="2">
    <source>
        <dbReference type="EMBL" id="TDM07498.1"/>
    </source>
</evidence>
<dbReference type="Gene3D" id="3.40.50.1820">
    <property type="entry name" value="alpha/beta hydrolase"/>
    <property type="match status" value="1"/>
</dbReference>
<dbReference type="InterPro" id="IPR001375">
    <property type="entry name" value="Peptidase_S9_cat"/>
</dbReference>
<evidence type="ECO:0000313" key="3">
    <source>
        <dbReference type="Proteomes" id="UP000294802"/>
    </source>
</evidence>